<dbReference type="SMART" id="SM00102">
    <property type="entry name" value="ADF"/>
    <property type="match status" value="1"/>
</dbReference>
<keyword evidence="3" id="KW-0963">Cytoplasm</keyword>
<evidence type="ECO:0000256" key="8">
    <source>
        <dbReference type="SAM" id="MobiDB-lite"/>
    </source>
</evidence>
<dbReference type="GO" id="GO:0003785">
    <property type="term" value="F:actin monomer binding"/>
    <property type="evidence" value="ECO:0007669"/>
    <property type="project" value="TreeGrafter"/>
</dbReference>
<dbReference type="PANTHER" id="PTHR13759">
    <property type="entry name" value="TWINFILIN"/>
    <property type="match status" value="1"/>
</dbReference>
<evidence type="ECO:0000256" key="2">
    <source>
        <dbReference type="ARBA" id="ARBA00009557"/>
    </source>
</evidence>
<sequence>MLHIDFCIAPDAQAALEESGKPNTATVVVPIIIEKEVLKLLAPPVCSSGGGLEYDLNETRKLLDAKGTSAAYIVVRTAASTQYVVIYVSEATSAKDRMLYSTGSSCVVETTPHAQKRTVQISSVSELLPSLFEAESKKVREALMTESERHHAAIARMEVAPQPVVLPGVAVQITTEADDVLSQFSSGAVEVATFKIAAEQLQLDKTMAQLNGDLDQVKSILTDADPRFVLLRYSSPKTQLVEAVMVYVCPPTCSPKIKIQYASSAAAFREQALRHKIKLAHKVETDTPATLAEDVRSAFEPFPSAGARKTQDQLPSCPATSWAPKGHSMLI</sequence>
<protein>
    <submittedName>
        <fullName evidence="10">Twinfilin</fullName>
    </submittedName>
</protein>
<evidence type="ECO:0000259" key="9">
    <source>
        <dbReference type="PROSITE" id="PS51263"/>
    </source>
</evidence>
<accession>A0A088DLD8</accession>
<keyword evidence="5" id="KW-0009">Actin-binding</keyword>
<evidence type="ECO:0000313" key="10">
    <source>
        <dbReference type="EMBL" id="AIL95756.1"/>
    </source>
</evidence>
<dbReference type="PANTHER" id="PTHR13759:SF1">
    <property type="entry name" value="TWINFILIN"/>
    <property type="match status" value="1"/>
</dbReference>
<dbReference type="EMBL" id="KJ923191">
    <property type="protein sequence ID" value="AIL95756.1"/>
    <property type="molecule type" value="Genomic_DNA"/>
</dbReference>
<dbReference type="AlphaFoldDB" id="A0A088DLD8"/>
<dbReference type="SUPFAM" id="SSF55753">
    <property type="entry name" value="Actin depolymerizing proteins"/>
    <property type="match status" value="2"/>
</dbReference>
<comment type="similarity">
    <text evidence="2">Belongs to the actin-binding proteins ADF family. Twinfilin subfamily.</text>
</comment>
<proteinExistence type="inferred from homology"/>
<dbReference type="VEuPathDB" id="TriTrypDB:LdCL_340028300"/>
<reference evidence="10" key="1">
    <citation type="submission" date="2014-05" db="EMBL/GenBank/DDBJ databases">
        <title>Identification of twinfilin gene in Leishmania donovani.</title>
        <authorList>
            <person name="Kumar G."/>
            <person name="Sahasrabuddhe A.A."/>
        </authorList>
    </citation>
    <scope>NUCLEOTIDE SEQUENCE</scope>
    <source>
        <strain evidence="10">Dd8</strain>
    </source>
</reference>
<dbReference type="InterPro" id="IPR002108">
    <property type="entry name" value="ADF-H"/>
</dbReference>
<dbReference type="VEuPathDB" id="TriTrypDB:LdBPK_342060.1"/>
<dbReference type="InterPro" id="IPR028458">
    <property type="entry name" value="Twinfilin"/>
</dbReference>
<feature type="domain" description="ADF-H" evidence="9">
    <location>
        <begin position="168"/>
        <end position="295"/>
    </location>
</feature>
<comment type="subcellular location">
    <subcellularLocation>
        <location evidence="1">Cytoplasm</location>
        <location evidence="1">Cytoskeleton</location>
    </subcellularLocation>
</comment>
<dbReference type="Pfam" id="PF00241">
    <property type="entry name" value="Cofilin_ADF"/>
    <property type="match status" value="1"/>
</dbReference>
<dbReference type="InterPro" id="IPR029006">
    <property type="entry name" value="ADF-H/Gelsolin-like_dom_sf"/>
</dbReference>
<keyword evidence="6" id="KW-0206">Cytoskeleton</keyword>
<evidence type="ECO:0000256" key="4">
    <source>
        <dbReference type="ARBA" id="ARBA00022737"/>
    </source>
</evidence>
<comment type="subunit">
    <text evidence="7">Interacts with G-actin; ADP-actin form.</text>
</comment>
<evidence type="ECO:0000256" key="1">
    <source>
        <dbReference type="ARBA" id="ARBA00004245"/>
    </source>
</evidence>
<keyword evidence="4" id="KW-0677">Repeat</keyword>
<feature type="region of interest" description="Disordered" evidence="8">
    <location>
        <begin position="305"/>
        <end position="331"/>
    </location>
</feature>
<dbReference type="Gene3D" id="3.40.20.10">
    <property type="entry name" value="Severin"/>
    <property type="match status" value="2"/>
</dbReference>
<dbReference type="GO" id="GO:0051016">
    <property type="term" value="P:barbed-end actin filament capping"/>
    <property type="evidence" value="ECO:0007669"/>
    <property type="project" value="TreeGrafter"/>
</dbReference>
<dbReference type="GO" id="GO:0030042">
    <property type="term" value="P:actin filament depolymerization"/>
    <property type="evidence" value="ECO:0007669"/>
    <property type="project" value="TreeGrafter"/>
</dbReference>
<dbReference type="GO" id="GO:0051015">
    <property type="term" value="F:actin filament binding"/>
    <property type="evidence" value="ECO:0007669"/>
    <property type="project" value="TreeGrafter"/>
</dbReference>
<organism evidence="10">
    <name type="scientific">Leishmania donovani</name>
    <dbReference type="NCBI Taxonomy" id="5661"/>
    <lineage>
        <taxon>Eukaryota</taxon>
        <taxon>Discoba</taxon>
        <taxon>Euglenozoa</taxon>
        <taxon>Kinetoplastea</taxon>
        <taxon>Metakinetoplastina</taxon>
        <taxon>Trypanosomatida</taxon>
        <taxon>Trypanosomatidae</taxon>
        <taxon>Leishmaniinae</taxon>
        <taxon>Leishmania</taxon>
    </lineage>
</organism>
<dbReference type="VEuPathDB" id="TriTrypDB:LDHU3_34.3480"/>
<evidence type="ECO:0000256" key="3">
    <source>
        <dbReference type="ARBA" id="ARBA00022490"/>
    </source>
</evidence>
<dbReference type="GO" id="GO:0005884">
    <property type="term" value="C:actin filament"/>
    <property type="evidence" value="ECO:0007669"/>
    <property type="project" value="TreeGrafter"/>
</dbReference>
<name>A0A088DLD8_LEIDO</name>
<evidence type="ECO:0000256" key="5">
    <source>
        <dbReference type="ARBA" id="ARBA00023203"/>
    </source>
</evidence>
<evidence type="ECO:0000256" key="7">
    <source>
        <dbReference type="ARBA" id="ARBA00038532"/>
    </source>
</evidence>
<dbReference type="PROSITE" id="PS51263">
    <property type="entry name" value="ADF_H"/>
    <property type="match status" value="1"/>
</dbReference>
<dbReference type="GO" id="GO:0005737">
    <property type="term" value="C:cytoplasm"/>
    <property type="evidence" value="ECO:0007669"/>
    <property type="project" value="TreeGrafter"/>
</dbReference>
<evidence type="ECO:0000256" key="6">
    <source>
        <dbReference type="ARBA" id="ARBA00023212"/>
    </source>
</evidence>